<feature type="compositionally biased region" description="Polar residues" evidence="4">
    <location>
        <begin position="907"/>
        <end position="927"/>
    </location>
</feature>
<feature type="compositionally biased region" description="Basic and acidic residues" evidence="4">
    <location>
        <begin position="798"/>
        <end position="809"/>
    </location>
</feature>
<feature type="region of interest" description="Disordered" evidence="4">
    <location>
        <begin position="798"/>
        <end position="829"/>
    </location>
</feature>
<dbReference type="AlphaFoldDB" id="A0AA88VNS1"/>
<feature type="region of interest" description="Disordered" evidence="4">
    <location>
        <begin position="1"/>
        <end position="47"/>
    </location>
</feature>
<dbReference type="Proteomes" id="UP001188597">
    <property type="component" value="Unassembled WGS sequence"/>
</dbReference>
<sequence length="1266" mass="137029">MDPPTSSSMRVLIRHPPSPSPSPSPTRPTPSPPPKPPLTPPPPSPHGAGGVVVVGFIGRHHADVTQLINRILDSNLFGSGVFDKTLGVEKEEVNEELKDWFKTRNISYYHEEEKGVLYLQFSSNSCPIMEGFFSGESGFDSALEERELEDLKGLLFMFSVCHIVVFIQDGSLFDIQILKQFRVLQAAKHAMAPFARSRTTPPLASRIHTTSSSRKSPSRASSHNRSPGKTSGLFSRNPSAITLMAGLGSYTSLFPGQCTPVMLFVFLDDFSDGNPGYELEDLAETSSSQSSNLNISARPSLPMKGSGSVVVLSRPASKSEGGFRKKLQSSLEAQIRFSIKKCRTLSGSDSGHTGSRSGGISSTAPLFSLDASKAVALVDKSSNQRGESLEFAGGLVENILNGVATSDSLLLENHSQSSNKEDILSVKEFICRQLDILRGKGGMVANTNNGSGGVGMVAVAAAAAAAASAASGKTLTTPELPNLDIWLSSSKSILHGILSAKCGSVGEPEISKKPRQRNAFPPPVEGNGSKSIDPLDVAVSHLENGRGINTKFSTSWCQRALPVAKEIYFNDLPACYPTSKHKAHLEKALCAFKSMVKGPAVQLFLEKLEDECTSVWSSGRQLCDAVSLTGNPCMHQRHDAETGNLLTRDEIKQHSSGFVFLHACACGRSRQLRADPFDFETANITSNCYAECDKLLPALQLSGTGTIGPIQPSSWRLIRIGGAQYYDSSKGLLQSGFPSTQKFLSKWNISVRRPKTPNGSLPNAVQQIFMDRVSSEHMDEFNVYVRKAGAAQLYQEEMHSGGEFSEKPTSENINSDNKQTSSGRGVPHSIMRKPFSEVVAGSAASYSGFPPLQSRKQPLLASEKGIKQDSVGIRGVKQFHETTAFQISQNTEDIAGHEVNEDGNADGNPTLQIGDNAVPVSTNSSEKIKSSTSLDDVIVYVGFEHECPRGHRFILTSEHLSEFGSSYAMPEESNVQPTVENLDSKVADSPKLGKNGGHGKVHRHPNGIVAAAVNKARNIVRSKEMVTKRNQNADGLMQLSRPLKEDKGMLALGDSMKDVEDSLHSISLDNGGGAFCLLDRSLPVYMNCPHCRVSKSKKDPPNIRFAGTISQLQRIFLVTPALPVILTTCPAIQFETVYGIKRLMVACQKLDEAISGCRGFQPSEEDRLQGKKHGSGGLVWDSCLPPSVQDREQKLRFSLGCPVVLPPESFLTLRLPFVYGVQLEDGSLHPLKPFDHQPELTAWVTKRTTLQVMSNGSNPDEGSLTQ</sequence>
<dbReference type="PANTHER" id="PTHR13091:SF0">
    <property type="entry name" value="NONSENSE-MEDIATED MRNA DECAY FACTOR SMG8"/>
    <property type="match status" value="1"/>
</dbReference>
<organism evidence="5 6">
    <name type="scientific">Escallonia herrerae</name>
    <dbReference type="NCBI Taxonomy" id="1293975"/>
    <lineage>
        <taxon>Eukaryota</taxon>
        <taxon>Viridiplantae</taxon>
        <taxon>Streptophyta</taxon>
        <taxon>Embryophyta</taxon>
        <taxon>Tracheophyta</taxon>
        <taxon>Spermatophyta</taxon>
        <taxon>Magnoliopsida</taxon>
        <taxon>eudicotyledons</taxon>
        <taxon>Gunneridae</taxon>
        <taxon>Pentapetalae</taxon>
        <taxon>asterids</taxon>
        <taxon>campanulids</taxon>
        <taxon>Escalloniales</taxon>
        <taxon>Escalloniaceae</taxon>
        <taxon>Escallonia</taxon>
    </lineage>
</organism>
<reference evidence="5" key="1">
    <citation type="submission" date="2022-12" db="EMBL/GenBank/DDBJ databases">
        <title>Draft genome assemblies for two species of Escallonia (Escalloniales).</title>
        <authorList>
            <person name="Chanderbali A."/>
            <person name="Dervinis C."/>
            <person name="Anghel I."/>
            <person name="Soltis D."/>
            <person name="Soltis P."/>
            <person name="Zapata F."/>
        </authorList>
    </citation>
    <scope>NUCLEOTIDE SEQUENCE</scope>
    <source>
        <strain evidence="5">UCBG64.0493</strain>
        <tissue evidence="5">Leaf</tissue>
    </source>
</reference>
<feature type="region of interest" description="Disordered" evidence="4">
    <location>
        <begin position="508"/>
        <end position="527"/>
    </location>
</feature>
<comment type="similarity">
    <text evidence="1">Belongs to the SMG8 family.</text>
</comment>
<gene>
    <name evidence="5" type="ORF">RJ639_010747</name>
</gene>
<evidence type="ECO:0000256" key="4">
    <source>
        <dbReference type="SAM" id="MobiDB-lite"/>
    </source>
</evidence>
<dbReference type="InterPro" id="IPR019354">
    <property type="entry name" value="SMG8-like"/>
</dbReference>
<dbReference type="PANTHER" id="PTHR13091">
    <property type="entry name" value="AMPLIFIED IN BREAST CANCER 2-RELATED"/>
    <property type="match status" value="1"/>
</dbReference>
<feature type="compositionally biased region" description="Polar residues" evidence="4">
    <location>
        <begin position="810"/>
        <end position="823"/>
    </location>
</feature>
<name>A0AA88VNS1_9ASTE</name>
<evidence type="ECO:0000256" key="2">
    <source>
        <dbReference type="ARBA" id="ARBA00023161"/>
    </source>
</evidence>
<evidence type="ECO:0000313" key="5">
    <source>
        <dbReference type="EMBL" id="KAK3010564.1"/>
    </source>
</evidence>
<accession>A0AA88VNS1</accession>
<protein>
    <recommendedName>
        <fullName evidence="3">Nonsense-mediated mRNA decay factor SMG8</fullName>
    </recommendedName>
</protein>
<feature type="compositionally biased region" description="Polar residues" evidence="4">
    <location>
        <begin position="223"/>
        <end position="234"/>
    </location>
</feature>
<keyword evidence="2" id="KW-0866">Nonsense-mediated mRNA decay</keyword>
<evidence type="ECO:0000256" key="1">
    <source>
        <dbReference type="ARBA" id="ARBA00006443"/>
    </source>
</evidence>
<evidence type="ECO:0000256" key="3">
    <source>
        <dbReference type="ARBA" id="ARBA00029509"/>
    </source>
</evidence>
<dbReference type="Pfam" id="PF10220">
    <property type="entry name" value="Smg8_Smg9"/>
    <property type="match status" value="2"/>
</dbReference>
<proteinExistence type="inferred from homology"/>
<feature type="compositionally biased region" description="Polar residues" evidence="4">
    <location>
        <begin position="197"/>
        <end position="210"/>
    </location>
</feature>
<feature type="compositionally biased region" description="Pro residues" evidence="4">
    <location>
        <begin position="16"/>
        <end position="45"/>
    </location>
</feature>
<evidence type="ECO:0000313" key="6">
    <source>
        <dbReference type="Proteomes" id="UP001188597"/>
    </source>
</evidence>
<dbReference type="EMBL" id="JAVXUP010001529">
    <property type="protein sequence ID" value="KAK3010564.1"/>
    <property type="molecule type" value="Genomic_DNA"/>
</dbReference>
<feature type="region of interest" description="Disordered" evidence="4">
    <location>
        <begin position="278"/>
        <end position="299"/>
    </location>
</feature>
<feature type="region of interest" description="Disordered" evidence="4">
    <location>
        <begin position="897"/>
        <end position="927"/>
    </location>
</feature>
<keyword evidence="6" id="KW-1185">Reference proteome</keyword>
<dbReference type="GO" id="GO:0000184">
    <property type="term" value="P:nuclear-transcribed mRNA catabolic process, nonsense-mediated decay"/>
    <property type="evidence" value="ECO:0007669"/>
    <property type="project" value="UniProtKB-KW"/>
</dbReference>
<comment type="caution">
    <text evidence="5">The sequence shown here is derived from an EMBL/GenBank/DDBJ whole genome shotgun (WGS) entry which is preliminary data.</text>
</comment>
<feature type="compositionally biased region" description="Low complexity" evidence="4">
    <location>
        <begin position="211"/>
        <end position="221"/>
    </location>
</feature>
<feature type="region of interest" description="Disordered" evidence="4">
    <location>
        <begin position="196"/>
        <end position="234"/>
    </location>
</feature>